<evidence type="ECO:0000256" key="5">
    <source>
        <dbReference type="ARBA" id="ARBA00022755"/>
    </source>
</evidence>
<keyword evidence="12" id="KW-1185">Reference proteome</keyword>
<evidence type="ECO:0000256" key="4">
    <source>
        <dbReference type="ARBA" id="ARBA00022679"/>
    </source>
</evidence>
<dbReference type="Gene3D" id="3.40.50.1380">
    <property type="entry name" value="Methylglyoxal synthase-like domain"/>
    <property type="match status" value="1"/>
</dbReference>
<dbReference type="GO" id="GO:0003937">
    <property type="term" value="F:IMP cyclohydrolase activity"/>
    <property type="evidence" value="ECO:0007669"/>
    <property type="project" value="UniProtKB-UniRule"/>
</dbReference>
<protein>
    <recommendedName>
        <fullName evidence="10">Bifunctional purine biosynthesis protein PurH</fullName>
    </recommendedName>
    <domain>
        <recommendedName>
            <fullName evidence="10">Phosphoribosylaminoimidazolecarboxamide formyltransferase</fullName>
            <ecNumber evidence="10">2.1.2.3</ecNumber>
        </recommendedName>
        <alternativeName>
            <fullName evidence="10">AICAR transformylase</fullName>
        </alternativeName>
    </domain>
    <domain>
        <recommendedName>
            <fullName evidence="10">IMP cyclohydrolase</fullName>
            <ecNumber evidence="10">3.5.4.10</ecNumber>
        </recommendedName>
        <alternativeName>
            <fullName evidence="10">ATIC</fullName>
        </alternativeName>
        <alternativeName>
            <fullName evidence="10">IMP synthase</fullName>
        </alternativeName>
        <alternativeName>
            <fullName evidence="10">Inosinicase</fullName>
        </alternativeName>
    </domain>
</protein>
<dbReference type="RefSeq" id="WP_137698344.1">
    <property type="nucleotide sequence ID" value="NZ_CP061336.1"/>
</dbReference>
<comment type="domain">
    <text evidence="10">The IMP cyclohydrolase activity resides in the N-terminal region.</text>
</comment>
<comment type="catalytic activity">
    <reaction evidence="8 10">
        <text>(6R)-10-formyltetrahydrofolate + 5-amino-1-(5-phospho-beta-D-ribosyl)imidazole-4-carboxamide = 5-formamido-1-(5-phospho-D-ribosyl)imidazole-4-carboxamide + (6S)-5,6,7,8-tetrahydrofolate</text>
        <dbReference type="Rhea" id="RHEA:22192"/>
        <dbReference type="ChEBI" id="CHEBI:57453"/>
        <dbReference type="ChEBI" id="CHEBI:58467"/>
        <dbReference type="ChEBI" id="CHEBI:58475"/>
        <dbReference type="ChEBI" id="CHEBI:195366"/>
        <dbReference type="EC" id="2.1.2.3"/>
    </reaction>
</comment>
<evidence type="ECO:0000256" key="2">
    <source>
        <dbReference type="ARBA" id="ARBA00004954"/>
    </source>
</evidence>
<accession>A0A4U7JBM9</accession>
<dbReference type="Gene3D" id="3.40.140.20">
    <property type="match status" value="2"/>
</dbReference>
<dbReference type="UniPathway" id="UPA00074">
    <property type="reaction ID" value="UER00133"/>
</dbReference>
<dbReference type="NCBIfam" id="TIGR00355">
    <property type="entry name" value="purH"/>
    <property type="match status" value="1"/>
</dbReference>
<dbReference type="InterPro" id="IPR024051">
    <property type="entry name" value="AICAR_Tfase_dup_dom_sf"/>
</dbReference>
<reference evidence="11 12" key="1">
    <citation type="submission" date="2020-09" db="EMBL/GenBank/DDBJ databases">
        <title>Characterization and genome sequencing of Ruminiclostridium sp. nov. MA18.</title>
        <authorList>
            <person name="Rettenmaier R."/>
            <person name="Kowollik M.-L."/>
            <person name="Liebl W."/>
            <person name="Zverlov V."/>
        </authorList>
    </citation>
    <scope>NUCLEOTIDE SEQUENCE [LARGE SCALE GENOMIC DNA]</scope>
    <source>
        <strain evidence="11 12">MA18</strain>
    </source>
</reference>
<dbReference type="AlphaFoldDB" id="A0A4U7JBM9"/>
<dbReference type="PROSITE" id="PS51855">
    <property type="entry name" value="MGS"/>
    <property type="match status" value="1"/>
</dbReference>
<dbReference type="NCBIfam" id="NF002049">
    <property type="entry name" value="PRK00881.1"/>
    <property type="match status" value="1"/>
</dbReference>
<dbReference type="InterPro" id="IPR036914">
    <property type="entry name" value="MGS-like_dom_sf"/>
</dbReference>
<keyword evidence="5 10" id="KW-0658">Purine biosynthesis</keyword>
<dbReference type="Proteomes" id="UP000306409">
    <property type="component" value="Chromosome"/>
</dbReference>
<dbReference type="CDD" id="cd01421">
    <property type="entry name" value="IMPCH"/>
    <property type="match status" value="1"/>
</dbReference>
<keyword evidence="7 10" id="KW-0511">Multifunctional enzyme</keyword>
<name>A0A4U7JBM9_9FIRM</name>
<evidence type="ECO:0000256" key="7">
    <source>
        <dbReference type="ARBA" id="ARBA00023268"/>
    </source>
</evidence>
<evidence type="ECO:0000313" key="11">
    <source>
        <dbReference type="EMBL" id="QNU65870.1"/>
    </source>
</evidence>
<dbReference type="FunFam" id="3.40.140.20:FF:000001">
    <property type="entry name" value="Bifunctional purine biosynthesis protein PurH"/>
    <property type="match status" value="1"/>
</dbReference>
<sequence length="514" mass="56021">MIKRALISVSDKTGIIEFASALAAKGVEIISTGGTEKALSAAGLKVINISDVTGFPECLDGRVKTLHPKVHAGILAMRSNEEHMKQIKDLGVETIDLVVINLYPFKQTILKGDVELEEAIENIDIGGPTMIRAAAKNYQDVVVIVDPADYEKVLAEIDETGEVSSKTKFRLAYKVFEHTSHYDTLIAKYLRDTLGDIDYPETLSLTFEKVQDMRYGENPHQSAVFYKEVGANRGFLPSAVQLHGKELSFNNINDTNGALMLLKEFEEPTVVAVKHTNPCGVGSADNIYDAYIRAYESDPTSIFGGIIAANREIDKKTAEEINKIFIEIVIAPSFSDEAFAVLSQKKNIRLLKLEGIEEKAAADTLDMKKVAGGLLVQKNDDVLFNEEDVKCVTNAQPTKEQLEDLKFAMKVVKHTKSNAIVVAKNKSTLGVGPGQTNRVLSAKVAIDYAGERSVGAVMASDAFFPFPDCVEVAAAAGIKAIIQPGGSIKDQDSIDACNKYGIAMVFTGMRHFKH</sequence>
<dbReference type="InterPro" id="IPR011607">
    <property type="entry name" value="MGS-like_dom"/>
</dbReference>
<comment type="similarity">
    <text evidence="3 10">Belongs to the PurH family.</text>
</comment>
<dbReference type="KEGG" id="rher:EHE19_013330"/>
<dbReference type="SMART" id="SM00851">
    <property type="entry name" value="MGS"/>
    <property type="match status" value="1"/>
</dbReference>
<dbReference type="OrthoDB" id="9802065at2"/>
<evidence type="ECO:0000256" key="3">
    <source>
        <dbReference type="ARBA" id="ARBA00007667"/>
    </source>
</evidence>
<comment type="catalytic activity">
    <reaction evidence="9 10">
        <text>IMP + H2O = 5-formamido-1-(5-phospho-D-ribosyl)imidazole-4-carboxamide</text>
        <dbReference type="Rhea" id="RHEA:18445"/>
        <dbReference type="ChEBI" id="CHEBI:15377"/>
        <dbReference type="ChEBI" id="CHEBI:58053"/>
        <dbReference type="ChEBI" id="CHEBI:58467"/>
        <dbReference type="EC" id="3.5.4.10"/>
    </reaction>
</comment>
<dbReference type="PANTHER" id="PTHR11692">
    <property type="entry name" value="BIFUNCTIONAL PURINE BIOSYNTHESIS PROTEIN PURH"/>
    <property type="match status" value="1"/>
</dbReference>
<dbReference type="EC" id="3.5.4.10" evidence="10"/>
<dbReference type="GO" id="GO:0006189">
    <property type="term" value="P:'de novo' IMP biosynthetic process"/>
    <property type="evidence" value="ECO:0007669"/>
    <property type="project" value="UniProtKB-UniRule"/>
</dbReference>
<dbReference type="SMART" id="SM00798">
    <property type="entry name" value="AICARFT_IMPCHas"/>
    <property type="match status" value="1"/>
</dbReference>
<organism evidence="11 12">
    <name type="scientific">Ruminiclostridium herbifermentans</name>
    <dbReference type="NCBI Taxonomy" id="2488810"/>
    <lineage>
        <taxon>Bacteria</taxon>
        <taxon>Bacillati</taxon>
        <taxon>Bacillota</taxon>
        <taxon>Clostridia</taxon>
        <taxon>Eubacteriales</taxon>
        <taxon>Oscillospiraceae</taxon>
        <taxon>Ruminiclostridium</taxon>
    </lineage>
</organism>
<dbReference type="EMBL" id="CP061336">
    <property type="protein sequence ID" value="QNU65870.1"/>
    <property type="molecule type" value="Genomic_DNA"/>
</dbReference>
<dbReference type="SUPFAM" id="SSF53927">
    <property type="entry name" value="Cytidine deaminase-like"/>
    <property type="match status" value="1"/>
</dbReference>
<dbReference type="PANTHER" id="PTHR11692:SF0">
    <property type="entry name" value="BIFUNCTIONAL PURINE BIOSYNTHESIS PROTEIN ATIC"/>
    <property type="match status" value="1"/>
</dbReference>
<keyword evidence="4 10" id="KW-0808">Transferase</keyword>
<proteinExistence type="inferred from homology"/>
<comment type="pathway">
    <text evidence="1 10">Purine metabolism; IMP biosynthesis via de novo pathway; IMP from 5-formamido-1-(5-phospho-D-ribosyl)imidazole-4-carboxamide: step 1/1.</text>
</comment>
<gene>
    <name evidence="10 11" type="primary">purH</name>
    <name evidence="11" type="ORF">EHE19_013330</name>
</gene>
<evidence type="ECO:0000313" key="12">
    <source>
        <dbReference type="Proteomes" id="UP000306409"/>
    </source>
</evidence>
<keyword evidence="6 10" id="KW-0378">Hydrolase</keyword>
<evidence type="ECO:0000256" key="9">
    <source>
        <dbReference type="ARBA" id="ARBA00050687"/>
    </source>
</evidence>
<evidence type="ECO:0000256" key="6">
    <source>
        <dbReference type="ARBA" id="ARBA00022801"/>
    </source>
</evidence>
<dbReference type="InterPro" id="IPR016193">
    <property type="entry name" value="Cytidine_deaminase-like"/>
</dbReference>
<dbReference type="Pfam" id="PF01808">
    <property type="entry name" value="AICARFT_IMPCHas"/>
    <property type="match status" value="1"/>
</dbReference>
<comment type="pathway">
    <text evidence="2 10">Purine metabolism; IMP biosynthesis via de novo pathway; 5-formamido-1-(5-phospho-D-ribosyl)imidazole-4-carboxamide from 5-amino-1-(5-phospho-D-ribosyl)imidazole-4-carboxamide (10-formyl THF route): step 1/1.</text>
</comment>
<dbReference type="SUPFAM" id="SSF52335">
    <property type="entry name" value="Methylglyoxal synthase-like"/>
    <property type="match status" value="1"/>
</dbReference>
<dbReference type="FunFam" id="3.40.50.1380:FF:000001">
    <property type="entry name" value="Bifunctional purine biosynthesis protein PurH"/>
    <property type="match status" value="1"/>
</dbReference>
<evidence type="ECO:0000256" key="8">
    <source>
        <dbReference type="ARBA" id="ARBA00050488"/>
    </source>
</evidence>
<dbReference type="HAMAP" id="MF_00139">
    <property type="entry name" value="PurH"/>
    <property type="match status" value="1"/>
</dbReference>
<dbReference type="GO" id="GO:0005829">
    <property type="term" value="C:cytosol"/>
    <property type="evidence" value="ECO:0007669"/>
    <property type="project" value="TreeGrafter"/>
</dbReference>
<dbReference type="EC" id="2.1.2.3" evidence="10"/>
<evidence type="ECO:0000256" key="1">
    <source>
        <dbReference type="ARBA" id="ARBA00004844"/>
    </source>
</evidence>
<dbReference type="Pfam" id="PF02142">
    <property type="entry name" value="MGS"/>
    <property type="match status" value="1"/>
</dbReference>
<dbReference type="InterPro" id="IPR002695">
    <property type="entry name" value="PurH-like"/>
</dbReference>
<dbReference type="PIRSF" id="PIRSF000414">
    <property type="entry name" value="AICARFT_IMPCHas"/>
    <property type="match status" value="1"/>
</dbReference>
<dbReference type="GO" id="GO:0004643">
    <property type="term" value="F:phosphoribosylaminoimidazolecarboxamide formyltransferase activity"/>
    <property type="evidence" value="ECO:0007669"/>
    <property type="project" value="UniProtKB-UniRule"/>
</dbReference>
<dbReference type="FunFam" id="3.40.140.20:FF:000002">
    <property type="entry name" value="Bifunctional purine biosynthesis protein PurH"/>
    <property type="match status" value="1"/>
</dbReference>
<evidence type="ECO:0000256" key="10">
    <source>
        <dbReference type="HAMAP-Rule" id="MF_00139"/>
    </source>
</evidence>